<evidence type="ECO:0000313" key="1">
    <source>
        <dbReference type="EMBL" id="CDW44468.1"/>
    </source>
</evidence>
<protein>
    <submittedName>
        <fullName evidence="1">Uncharacterized protein</fullName>
    </submittedName>
</protein>
<organism evidence="1">
    <name type="scientific">Lepeophtheirus salmonis</name>
    <name type="common">Salmon louse</name>
    <name type="synonym">Caligus salmonis</name>
    <dbReference type="NCBI Taxonomy" id="72036"/>
    <lineage>
        <taxon>Eukaryota</taxon>
        <taxon>Metazoa</taxon>
        <taxon>Ecdysozoa</taxon>
        <taxon>Arthropoda</taxon>
        <taxon>Crustacea</taxon>
        <taxon>Multicrustacea</taxon>
        <taxon>Hexanauplia</taxon>
        <taxon>Copepoda</taxon>
        <taxon>Siphonostomatoida</taxon>
        <taxon>Caligidae</taxon>
        <taxon>Lepeophtheirus</taxon>
    </lineage>
</organism>
<sequence>MFLWDIPRTTNYIYILPS</sequence>
<name>A0A0K2V1T7_LEPSM</name>
<dbReference type="EMBL" id="HACA01027107">
    <property type="protein sequence ID" value="CDW44468.1"/>
    <property type="molecule type" value="Transcribed_RNA"/>
</dbReference>
<accession>A0A0K2V1T7</accession>
<dbReference type="AlphaFoldDB" id="A0A0K2V1T7"/>
<reference evidence="1" key="1">
    <citation type="submission" date="2014-05" db="EMBL/GenBank/DDBJ databases">
        <authorList>
            <person name="Chronopoulou M."/>
        </authorList>
    </citation>
    <scope>NUCLEOTIDE SEQUENCE</scope>
    <source>
        <tissue evidence="1">Whole organism</tissue>
    </source>
</reference>
<proteinExistence type="predicted"/>